<accession>A0AAD5XEE6</accession>
<reference evidence="5" key="1">
    <citation type="submission" date="2020-05" db="EMBL/GenBank/DDBJ databases">
        <title>Phylogenomic resolution of chytrid fungi.</title>
        <authorList>
            <person name="Stajich J.E."/>
            <person name="Amses K."/>
            <person name="Simmons R."/>
            <person name="Seto K."/>
            <person name="Myers J."/>
            <person name="Bonds A."/>
            <person name="Quandt C.A."/>
            <person name="Barry K."/>
            <person name="Liu P."/>
            <person name="Grigoriev I."/>
            <person name="Longcore J.E."/>
            <person name="James T.Y."/>
        </authorList>
    </citation>
    <scope>NUCLEOTIDE SEQUENCE</scope>
    <source>
        <strain evidence="5">JEL0513</strain>
    </source>
</reference>
<dbReference type="InterPro" id="IPR008978">
    <property type="entry name" value="HSP20-like_chaperone"/>
</dbReference>
<gene>
    <name evidence="5" type="ORF">HK100_008969</name>
</gene>
<dbReference type="CDD" id="cd06464">
    <property type="entry name" value="ACD_sHsps-like"/>
    <property type="match status" value="1"/>
</dbReference>
<dbReference type="PROSITE" id="PS01031">
    <property type="entry name" value="SHSP"/>
    <property type="match status" value="1"/>
</dbReference>
<keyword evidence="6" id="KW-1185">Reference proteome</keyword>
<comment type="caution">
    <text evidence="5">The sequence shown here is derived from an EMBL/GenBank/DDBJ whole genome shotgun (WGS) entry which is preliminary data.</text>
</comment>
<protein>
    <recommendedName>
        <fullName evidence="4">SHSP domain-containing protein</fullName>
    </recommendedName>
</protein>
<sequence>MLAFAILDVITSAFLLKFLASFFMAKLVRNSCSRNFLNEPLTSDGICCTSSQNQKRCICNKNSAIKQHFIQKFNNTTSIFFHRVPSIDFEIPVLFLHELLSHTEPNPKLPQAAVVSSPFVSSIAPHEFNETTAKYYLNIDAPGFARGDLSITVVDDLRQLKITGKNSTRKPIDMVLAIPRLGNMEKIEASVMDGVLTVVIPKREHDGRIVEILAGHQDQARASSFSRSVPESSSFNKGKKETENDADEGFQVVV</sequence>
<dbReference type="SUPFAM" id="SSF49764">
    <property type="entry name" value="HSP20-like chaperones"/>
    <property type="match status" value="1"/>
</dbReference>
<feature type="region of interest" description="Disordered" evidence="3">
    <location>
        <begin position="221"/>
        <end position="254"/>
    </location>
</feature>
<dbReference type="Pfam" id="PF00011">
    <property type="entry name" value="HSP20"/>
    <property type="match status" value="1"/>
</dbReference>
<evidence type="ECO:0000256" key="2">
    <source>
        <dbReference type="RuleBase" id="RU003616"/>
    </source>
</evidence>
<evidence type="ECO:0000313" key="6">
    <source>
        <dbReference type="Proteomes" id="UP001211907"/>
    </source>
</evidence>
<proteinExistence type="inferred from homology"/>
<evidence type="ECO:0000313" key="5">
    <source>
        <dbReference type="EMBL" id="KAJ3128800.1"/>
    </source>
</evidence>
<dbReference type="AlphaFoldDB" id="A0AAD5XEE6"/>
<evidence type="ECO:0000259" key="4">
    <source>
        <dbReference type="PROSITE" id="PS01031"/>
    </source>
</evidence>
<organism evidence="5 6">
    <name type="scientific">Physocladia obscura</name>
    <dbReference type="NCBI Taxonomy" id="109957"/>
    <lineage>
        <taxon>Eukaryota</taxon>
        <taxon>Fungi</taxon>
        <taxon>Fungi incertae sedis</taxon>
        <taxon>Chytridiomycota</taxon>
        <taxon>Chytridiomycota incertae sedis</taxon>
        <taxon>Chytridiomycetes</taxon>
        <taxon>Chytridiales</taxon>
        <taxon>Chytriomycetaceae</taxon>
        <taxon>Physocladia</taxon>
    </lineage>
</organism>
<name>A0AAD5XEE6_9FUNG</name>
<dbReference type="Gene3D" id="2.60.40.790">
    <property type="match status" value="1"/>
</dbReference>
<dbReference type="EMBL" id="JADGJH010000449">
    <property type="protein sequence ID" value="KAJ3128800.1"/>
    <property type="molecule type" value="Genomic_DNA"/>
</dbReference>
<feature type="domain" description="SHSP" evidence="4">
    <location>
        <begin position="117"/>
        <end position="215"/>
    </location>
</feature>
<dbReference type="Proteomes" id="UP001211907">
    <property type="component" value="Unassembled WGS sequence"/>
</dbReference>
<evidence type="ECO:0000256" key="3">
    <source>
        <dbReference type="SAM" id="MobiDB-lite"/>
    </source>
</evidence>
<evidence type="ECO:0000256" key="1">
    <source>
        <dbReference type="PROSITE-ProRule" id="PRU00285"/>
    </source>
</evidence>
<dbReference type="InterPro" id="IPR002068">
    <property type="entry name" value="A-crystallin/Hsp20_dom"/>
</dbReference>
<feature type="compositionally biased region" description="Low complexity" evidence="3">
    <location>
        <begin position="223"/>
        <end position="234"/>
    </location>
</feature>
<comment type="similarity">
    <text evidence="1 2">Belongs to the small heat shock protein (HSP20) family.</text>
</comment>